<evidence type="ECO:0000313" key="1">
    <source>
        <dbReference type="EMBL" id="EPB78278.1"/>
    </source>
</evidence>
<gene>
    <name evidence="1" type="ORF">ANCCEY_02662</name>
</gene>
<organism evidence="1 2">
    <name type="scientific">Ancylostoma ceylanicum</name>
    <dbReference type="NCBI Taxonomy" id="53326"/>
    <lineage>
        <taxon>Eukaryota</taxon>
        <taxon>Metazoa</taxon>
        <taxon>Ecdysozoa</taxon>
        <taxon>Nematoda</taxon>
        <taxon>Chromadorea</taxon>
        <taxon>Rhabditida</taxon>
        <taxon>Rhabditina</taxon>
        <taxon>Rhabditomorpha</taxon>
        <taxon>Strongyloidea</taxon>
        <taxon>Ancylostomatidae</taxon>
        <taxon>Ancylostomatinae</taxon>
        <taxon>Ancylostoma</taxon>
    </lineage>
</organism>
<evidence type="ECO:0000313" key="2">
    <source>
        <dbReference type="Proteomes" id="UP000054495"/>
    </source>
</evidence>
<dbReference type="Proteomes" id="UP000054495">
    <property type="component" value="Unassembled WGS sequence"/>
</dbReference>
<dbReference type="EMBL" id="KE124816">
    <property type="protein sequence ID" value="EPB78278.1"/>
    <property type="molecule type" value="Genomic_DNA"/>
</dbReference>
<accession>A0A0D6M482</accession>
<sequence>MRKQIAYVKDLNPSTIWLNFNKYFALITLNCQWKSSRTVLVYKKGDPQDIDNYRAFCPLSVVYKLFTRVILNRIERTLDEGQPYEQARFRKGFTTIDHIYTVTRFTVVSGEYKMSHVHRLEEGLPQR</sequence>
<protein>
    <recommendedName>
        <fullName evidence="3">Reverse transcriptase domain-containing protein</fullName>
    </recommendedName>
</protein>
<evidence type="ECO:0008006" key="3">
    <source>
        <dbReference type="Google" id="ProtNLM"/>
    </source>
</evidence>
<dbReference type="AlphaFoldDB" id="A0A0D6M482"/>
<keyword evidence="2" id="KW-1185">Reference proteome</keyword>
<dbReference type="PANTHER" id="PTHR19446">
    <property type="entry name" value="REVERSE TRANSCRIPTASES"/>
    <property type="match status" value="1"/>
</dbReference>
<name>A0A0D6M482_9BILA</name>
<proteinExistence type="predicted"/>
<reference evidence="1 2" key="1">
    <citation type="submission" date="2013-05" db="EMBL/GenBank/DDBJ databases">
        <title>Draft genome of the parasitic nematode Anyclostoma ceylanicum.</title>
        <authorList>
            <person name="Mitreva M."/>
        </authorList>
    </citation>
    <scope>NUCLEOTIDE SEQUENCE [LARGE SCALE GENOMIC DNA]</scope>
</reference>